<dbReference type="Gene3D" id="1.10.10.10">
    <property type="entry name" value="Winged helix-like DNA-binding domain superfamily/Winged helix DNA-binding domain"/>
    <property type="match status" value="1"/>
</dbReference>
<evidence type="ECO:0000313" key="3">
    <source>
        <dbReference type="Proteomes" id="UP000277811"/>
    </source>
</evidence>
<dbReference type="AlphaFoldDB" id="A0A498RHV6"/>
<dbReference type="Pfam" id="PF00196">
    <property type="entry name" value="GerE"/>
    <property type="match status" value="1"/>
</dbReference>
<dbReference type="RefSeq" id="WP_165866158.1">
    <property type="nucleotide sequence ID" value="NZ_UPPP01000133.1"/>
</dbReference>
<evidence type="ECO:0000259" key="1">
    <source>
        <dbReference type="SMART" id="SM00421"/>
    </source>
</evidence>
<dbReference type="SUPFAM" id="SSF46894">
    <property type="entry name" value="C-terminal effector domain of the bipartite response regulators"/>
    <property type="match status" value="1"/>
</dbReference>
<proteinExistence type="predicted"/>
<dbReference type="GO" id="GO:0003677">
    <property type="term" value="F:DNA binding"/>
    <property type="evidence" value="ECO:0007669"/>
    <property type="project" value="InterPro"/>
</dbReference>
<accession>A0A498RHV6</accession>
<reference evidence="2 3" key="1">
    <citation type="submission" date="2018-06" db="EMBL/GenBank/DDBJ databases">
        <authorList>
            <person name="Strepis N."/>
        </authorList>
    </citation>
    <scope>NUCLEOTIDE SEQUENCE [LARGE SCALE GENOMIC DNA]</scope>
    <source>
        <strain evidence="2">LUCI</strain>
    </source>
</reference>
<gene>
    <name evidence="2" type="ORF">LUCI_4970</name>
</gene>
<dbReference type="GO" id="GO:0006355">
    <property type="term" value="P:regulation of DNA-templated transcription"/>
    <property type="evidence" value="ECO:0007669"/>
    <property type="project" value="InterPro"/>
</dbReference>
<dbReference type="InterPro" id="IPR016032">
    <property type="entry name" value="Sig_transdc_resp-reg_C-effctor"/>
</dbReference>
<sequence>MLYVNEYDSKGIASIIRRYQELRSVAEITAVKYERVSGGSSLFHGKDDIVCVLADIDQGITVLSSRQLTVVELLKRGYLVEEIGKILGLSPGTVKFHIQQAVFRLVAYLNTSGRRKNGAKRN</sequence>
<dbReference type="InterPro" id="IPR000792">
    <property type="entry name" value="Tscrpt_reg_LuxR_C"/>
</dbReference>
<organism evidence="2 3">
    <name type="scientific">Lucifera butyrica</name>
    <dbReference type="NCBI Taxonomy" id="1351585"/>
    <lineage>
        <taxon>Bacteria</taxon>
        <taxon>Bacillati</taxon>
        <taxon>Bacillota</taxon>
        <taxon>Negativicutes</taxon>
        <taxon>Veillonellales</taxon>
        <taxon>Veillonellaceae</taxon>
        <taxon>Lucifera</taxon>
    </lineage>
</organism>
<dbReference type="PRINTS" id="PR00038">
    <property type="entry name" value="HTHLUXR"/>
</dbReference>
<dbReference type="SMART" id="SM00421">
    <property type="entry name" value="HTH_LUXR"/>
    <property type="match status" value="1"/>
</dbReference>
<keyword evidence="3" id="KW-1185">Reference proteome</keyword>
<dbReference type="InterPro" id="IPR036388">
    <property type="entry name" value="WH-like_DNA-bd_sf"/>
</dbReference>
<feature type="domain" description="HTH luxR-type" evidence="1">
    <location>
        <begin position="60"/>
        <end position="109"/>
    </location>
</feature>
<dbReference type="EMBL" id="UPPP01000133">
    <property type="protein sequence ID" value="VBB09672.1"/>
    <property type="molecule type" value="Genomic_DNA"/>
</dbReference>
<dbReference type="Proteomes" id="UP000277811">
    <property type="component" value="Unassembled WGS sequence"/>
</dbReference>
<name>A0A498RHV6_9FIRM</name>
<evidence type="ECO:0000313" key="2">
    <source>
        <dbReference type="EMBL" id="VBB09672.1"/>
    </source>
</evidence>
<protein>
    <submittedName>
        <fullName evidence="2">Luxr bacterial regulatory protein hth signature</fullName>
    </submittedName>
</protein>